<reference evidence="1" key="1">
    <citation type="submission" date="2023-04" db="EMBL/GenBank/DDBJ databases">
        <title>Candida boidinii NBRC 1967.</title>
        <authorList>
            <person name="Ichikawa N."/>
            <person name="Sato H."/>
            <person name="Tonouchi N."/>
        </authorList>
    </citation>
    <scope>NUCLEOTIDE SEQUENCE</scope>
    <source>
        <strain evidence="1">NBRC 1967</strain>
    </source>
</reference>
<dbReference type="EMBL" id="BSXV01002238">
    <property type="protein sequence ID" value="GME95247.1"/>
    <property type="molecule type" value="Genomic_DNA"/>
</dbReference>
<evidence type="ECO:0000313" key="2">
    <source>
        <dbReference type="Proteomes" id="UP001165101"/>
    </source>
</evidence>
<gene>
    <name evidence="1" type="ORF">Cboi01_000382300</name>
</gene>
<organism evidence="1 2">
    <name type="scientific">Candida boidinii</name>
    <name type="common">Yeast</name>
    <dbReference type="NCBI Taxonomy" id="5477"/>
    <lineage>
        <taxon>Eukaryota</taxon>
        <taxon>Fungi</taxon>
        <taxon>Dikarya</taxon>
        <taxon>Ascomycota</taxon>
        <taxon>Saccharomycotina</taxon>
        <taxon>Pichiomycetes</taxon>
        <taxon>Pichiales</taxon>
        <taxon>Pichiaceae</taxon>
        <taxon>Ogataea</taxon>
        <taxon>Ogataea/Candida clade</taxon>
    </lineage>
</organism>
<protein>
    <submittedName>
        <fullName evidence="1">Unnamed protein product</fullName>
    </submittedName>
</protein>
<dbReference type="Proteomes" id="UP001165101">
    <property type="component" value="Unassembled WGS sequence"/>
</dbReference>
<proteinExistence type="predicted"/>
<sequence>MEVEIILPGESYTSPNSQLSSSIDSLSSILDSLQTLQDEDLRSIAFFDEEVRGYILIKCPNSSISTSNSSINNDTEVSNITETTNTSCNNEDNIIIPADFKNINILIQSLVVSDIYNDNNDQFSRSNDDETISVSSKNSKQHSINKDKSYKNRIKNVNGSHSVNTIKLQEKDYIGCFKNDNKKIQDNDNSESANDQQEEGENDEDKNNNFFNSESSSIFIWKFIIPVKSPKKMSANPKLKISVEIHSNEIIKKPESKFEFGSSEIALKDNEASLNTIIESNTLGEGEDEEDDDDDDSSILHLSKPLDHPDVFESLKETLSLKDPIRNDLTSKEENKETDAVASNSIDAINEDEEDPYELENLTFITSYDLFLPIFPIFQMRLKSTKAFGRSRPKSPLLVTLELGASRFFKKYSVPMMIHSIKLFVPNCEIDDLFLSDVIQFPFKFDPTTTLNLTYQLKSTEETASVRPAVVNISSVLKNKFDEDVDEEDNDFKTNENKDFTSALEIGKEITTQWTTNVDFSISHFIPPSSARNSSTNLLNYGMSPGLKVSNGQYLSRSSPNLSVIQTQH</sequence>
<name>A0ACB5TU36_CANBO</name>
<accession>A0ACB5TU36</accession>
<comment type="caution">
    <text evidence="1">The sequence shown here is derived from an EMBL/GenBank/DDBJ whole genome shotgun (WGS) entry which is preliminary data.</text>
</comment>
<evidence type="ECO:0000313" key="1">
    <source>
        <dbReference type="EMBL" id="GME95247.1"/>
    </source>
</evidence>
<keyword evidence="2" id="KW-1185">Reference proteome</keyword>